<evidence type="ECO:0000313" key="3">
    <source>
        <dbReference type="Proteomes" id="UP001597128"/>
    </source>
</evidence>
<reference evidence="3" key="1">
    <citation type="journal article" date="2019" name="Int. J. Syst. Evol. Microbiol.">
        <title>The Global Catalogue of Microorganisms (GCM) 10K type strain sequencing project: providing services to taxonomists for standard genome sequencing and annotation.</title>
        <authorList>
            <consortium name="The Broad Institute Genomics Platform"/>
            <consortium name="The Broad Institute Genome Sequencing Center for Infectious Disease"/>
            <person name="Wu L."/>
            <person name="Ma J."/>
        </authorList>
    </citation>
    <scope>NUCLEOTIDE SEQUENCE [LARGE SCALE GENOMIC DNA]</scope>
    <source>
        <strain evidence="3">CCUG 58412</strain>
    </source>
</reference>
<dbReference type="InterPro" id="IPR013762">
    <property type="entry name" value="Integrase-like_cat_sf"/>
</dbReference>
<comment type="caution">
    <text evidence="2">The sequence shown here is derived from an EMBL/GenBank/DDBJ whole genome shotgun (WGS) entry which is preliminary data.</text>
</comment>
<evidence type="ECO:0000313" key="2">
    <source>
        <dbReference type="EMBL" id="MFD0913899.1"/>
    </source>
</evidence>
<dbReference type="SUPFAM" id="SSF56349">
    <property type="entry name" value="DNA breaking-rejoining enzymes"/>
    <property type="match status" value="1"/>
</dbReference>
<keyword evidence="3" id="KW-1185">Reference proteome</keyword>
<dbReference type="Pfam" id="PF13009">
    <property type="entry name" value="Integrase_2"/>
    <property type="match status" value="1"/>
</dbReference>
<sequence>MSSEAPQKSKLYLALTTAFSKVDTIELENIRNHYGINSNSSKTNFEDFLCECLKATFDINFNSCRKFRKYVENTEFFNECVRYIDEAFASVSFSKSEQFKRWNLYLSTKLFFSISYCFGYSSATSLSEDDLVAIWEAIKKTIQEHKKYQELRIPIVVLSQIIDFITGSKHLKLMRTLTARTNIYQNLYGLNDEKFNLYYKNWSHYFELWANNRTVKSEGHQIHYFKHFLAYLEVNNFGDDPIKFLKEPRKIDFYNFICDHDLDNKYELLSQMHIFTDWIIDNHMNKLGVHITTKNELKSLSQLANKRRPTESVKEALPTVWIHKCVEILTANDFEWPKTLKSEYFKWVNPETKKVEKVWSPVTTFLFLLMFEIPLRKIQVQQLDSGEGDAQRYNYETQKWEANTSKHANYWLKLNTKRNERGAVTKLTIEGQEMAGLYINTNKTQDVITSYDETSGYIIQWNNPTAIKILSTLLAWQEKYNPVEGPLSYKYVPTTALELKPTKMALECTPARFYLFRNPRNKIKEAPATTSYLLRVWHKLMAELESVLQAEGQDVKITLNLDVNGQPSRSVFTPHGLRVAGLTALYEQGVPIEILSKIVAGHASILMTLHYIKFNPAKISEVLNAAKHKADLNVQQNFLHQLKCTSSFEAAKRFVVANSEEALNVQQRHVNSGAKLNYTGSPIGLCPHNGTACDTGGPIIRYGGKNKENAHGPVEGGPSNCARCRYLLTGTPWLINLWLEGNKKFVEAQAMAVHIGQLRDELQILESRLSDEYDRPSSSPSSIVELTKEVDTLQTVIAHQSTLLDQQLINVHAIHNIINLIKELPSSTDPDSKYSIILRDDNQEALEYTETSRFETLNLMVQAGSIWKHVQDDNFARERDEFINQVIFHAGAQPISFTPLSDHDKKLALNAVADFLLASLNRHELIQLERGDITLENLGIIPNLRSSIELIEKTALESSLKFHPRKLS</sequence>
<dbReference type="RefSeq" id="WP_379057386.1">
    <property type="nucleotide sequence ID" value="NZ_JBHTKB010000002.1"/>
</dbReference>
<name>A0ABW3F646_9PROT</name>
<keyword evidence="1" id="KW-0233">DNA recombination</keyword>
<dbReference type="Gene3D" id="1.10.443.10">
    <property type="entry name" value="Intergrase catalytic core"/>
    <property type="match status" value="1"/>
</dbReference>
<dbReference type="InterPro" id="IPR011010">
    <property type="entry name" value="DNA_brk_join_enz"/>
</dbReference>
<protein>
    <submittedName>
        <fullName evidence="2">VPA1269 family protein</fullName>
    </submittedName>
</protein>
<accession>A0ABW3F646</accession>
<organism evidence="2 3">
    <name type="scientific">Methylophilus luteus</name>
    <dbReference type="NCBI Taxonomy" id="640108"/>
    <lineage>
        <taxon>Bacteria</taxon>
        <taxon>Pseudomonadati</taxon>
        <taxon>Pseudomonadota</taxon>
        <taxon>Betaproteobacteria</taxon>
        <taxon>Nitrosomonadales</taxon>
        <taxon>Methylophilaceae</taxon>
        <taxon>Methylophilus</taxon>
    </lineage>
</organism>
<evidence type="ECO:0000256" key="1">
    <source>
        <dbReference type="ARBA" id="ARBA00023172"/>
    </source>
</evidence>
<dbReference type="InterPro" id="IPR024965">
    <property type="entry name" value="Putative_integrase"/>
</dbReference>
<dbReference type="CDD" id="cd00397">
    <property type="entry name" value="DNA_BRE_C"/>
    <property type="match status" value="1"/>
</dbReference>
<proteinExistence type="predicted"/>
<gene>
    <name evidence="2" type="ORF">ACFQ1Z_10105</name>
</gene>
<dbReference type="EMBL" id="JBHTKB010000002">
    <property type="protein sequence ID" value="MFD0913899.1"/>
    <property type="molecule type" value="Genomic_DNA"/>
</dbReference>
<dbReference type="Proteomes" id="UP001597128">
    <property type="component" value="Unassembled WGS sequence"/>
</dbReference>